<dbReference type="GO" id="GO:0007160">
    <property type="term" value="P:cell-matrix adhesion"/>
    <property type="evidence" value="ECO:0007669"/>
    <property type="project" value="InterPro"/>
</dbReference>
<organism evidence="2">
    <name type="scientific">Crassostrea ariakensis</name>
    <name type="common">Suminoe oyster</name>
    <dbReference type="NCBI Taxonomy" id="3244846"/>
    <lineage>
        <taxon>Eukaryota</taxon>
        <taxon>Metazoa</taxon>
        <taxon>Spiralia</taxon>
        <taxon>Lophotrochozoa</taxon>
        <taxon>Mollusca</taxon>
        <taxon>Bivalvia</taxon>
        <taxon>Autobranchia</taxon>
        <taxon>Pteriomorphia</taxon>
        <taxon>Ostreida</taxon>
        <taxon>Ostreoidea</taxon>
        <taxon>Ostreidae</taxon>
        <taxon>Magallana</taxon>
    </lineage>
</organism>
<reference evidence="2" key="1">
    <citation type="journal article" date="2012" name="Fish Shellfish Immunol.">
        <title>Identification of expressed genes in cDNA library of hemocytes from the RLO-challenged oyster, Crassostrea ariakensis Gould with special functional implication of three complement-related fragments (CaC1q1, CaC1q2 and CaC3).</title>
        <authorList>
            <person name="Xu T."/>
            <person name="Xie J."/>
            <person name="Li J."/>
            <person name="Luo M."/>
            <person name="Ye S."/>
            <person name="Wu X."/>
        </authorList>
    </citation>
    <scope>NUCLEOTIDE SEQUENCE</scope>
    <source>
        <tissue evidence="2">Hemocyte</tissue>
    </source>
</reference>
<dbReference type="GO" id="GO:0005576">
    <property type="term" value="C:extracellular region"/>
    <property type="evidence" value="ECO:0007669"/>
    <property type="project" value="InterPro"/>
</dbReference>
<dbReference type="GO" id="GO:0005509">
    <property type="term" value="F:calcium ion binding"/>
    <property type="evidence" value="ECO:0007669"/>
    <property type="project" value="InterPro"/>
</dbReference>
<dbReference type="Pfam" id="PF00811">
    <property type="entry name" value="Ependymin"/>
    <property type="match status" value="1"/>
</dbReference>
<evidence type="ECO:0000313" key="2">
    <source>
        <dbReference type="EMBL" id="AEF33390.1"/>
    </source>
</evidence>
<proteinExistence type="evidence at transcript level"/>
<accession>H9LHW6</accession>
<name>H9LHW6_CRAAR</name>
<keyword evidence="1" id="KW-0732">Signal</keyword>
<dbReference type="PANTHER" id="PTHR10697">
    <property type="entry name" value="MAMMALIAN EPENDYMIN-RELATED PROTEIN 1"/>
    <property type="match status" value="1"/>
</dbReference>
<dbReference type="AlphaFoldDB" id="H9LHW6"/>
<sequence>MYIPVLQCVALILISISYTQSCCAPSVVQGTAMAYGFVSEGKTAYQNMQKFYYDEEEEKVARVTTDMMGQTVRDIFDFSAKKRYVITNGTVCNVTDLKEPFQKSCVPPSAVFMGSTVLGNTYDNRKVDNYHLNITQGPVSIESAFMITPMEGGDCTVVGAVSFGKDQSGYQFSETSIYMNFSFEIKDKSVFQPPKQCNEPDNSGTLLFEVLSGFRRYGF</sequence>
<protein>
    <submittedName>
        <fullName evidence="2">X-box binding protein-like protein</fullName>
    </submittedName>
</protein>
<dbReference type="InterPro" id="IPR001299">
    <property type="entry name" value="Ependymin"/>
</dbReference>
<dbReference type="PANTHER" id="PTHR10697:SF1">
    <property type="entry name" value="MAMMALIAN EPENDYMIN-RELATED PROTEIN 1"/>
    <property type="match status" value="1"/>
</dbReference>
<feature type="chain" id="PRO_5003622369" evidence="1">
    <location>
        <begin position="22"/>
        <end position="219"/>
    </location>
</feature>
<dbReference type="EMBL" id="JF919326">
    <property type="protein sequence ID" value="AEF33390.1"/>
    <property type="molecule type" value="mRNA"/>
</dbReference>
<evidence type="ECO:0000256" key="1">
    <source>
        <dbReference type="SAM" id="SignalP"/>
    </source>
</evidence>
<feature type="signal peptide" evidence="1">
    <location>
        <begin position="1"/>
        <end position="21"/>
    </location>
</feature>
<dbReference type="GO" id="GO:0005764">
    <property type="term" value="C:lysosome"/>
    <property type="evidence" value="ECO:0007669"/>
    <property type="project" value="TreeGrafter"/>
</dbReference>